<dbReference type="SUPFAM" id="SSF46689">
    <property type="entry name" value="Homeodomain-like"/>
    <property type="match status" value="1"/>
</dbReference>
<accession>A0A443ZEG7</accession>
<dbReference type="PROSITE" id="PS01124">
    <property type="entry name" value="HTH_ARAC_FAMILY_2"/>
    <property type="match status" value="1"/>
</dbReference>
<gene>
    <name evidence="5" type="ORF">DM813_27415</name>
</gene>
<dbReference type="InterPro" id="IPR018060">
    <property type="entry name" value="HTH_AraC"/>
</dbReference>
<dbReference type="GO" id="GO:0003700">
    <property type="term" value="F:DNA-binding transcription factor activity"/>
    <property type="evidence" value="ECO:0007669"/>
    <property type="project" value="InterPro"/>
</dbReference>
<name>A0A443ZEG7_9PSED</name>
<dbReference type="PANTHER" id="PTHR47894">
    <property type="entry name" value="HTH-TYPE TRANSCRIPTIONAL REGULATOR GADX"/>
    <property type="match status" value="1"/>
</dbReference>
<dbReference type="Pfam" id="PF12625">
    <property type="entry name" value="Arabinose_bd"/>
    <property type="match status" value="1"/>
</dbReference>
<proteinExistence type="predicted"/>
<dbReference type="Pfam" id="PF12833">
    <property type="entry name" value="HTH_18"/>
    <property type="match status" value="1"/>
</dbReference>
<dbReference type="EMBL" id="QJRG01000050">
    <property type="protein sequence ID" value="RWU17094.1"/>
    <property type="molecule type" value="Genomic_DNA"/>
</dbReference>
<feature type="domain" description="HTH araC/xylS-type" evidence="4">
    <location>
        <begin position="238"/>
        <end position="336"/>
    </location>
</feature>
<dbReference type="InterPro" id="IPR020449">
    <property type="entry name" value="Tscrpt_reg_AraC-type_HTH"/>
</dbReference>
<evidence type="ECO:0000256" key="3">
    <source>
        <dbReference type="ARBA" id="ARBA00023163"/>
    </source>
</evidence>
<comment type="caution">
    <text evidence="5">The sequence shown here is derived from an EMBL/GenBank/DDBJ whole genome shotgun (WGS) entry which is preliminary data.</text>
</comment>
<evidence type="ECO:0000313" key="5">
    <source>
        <dbReference type="EMBL" id="RWU17094.1"/>
    </source>
</evidence>
<organism evidence="5 6">
    <name type="scientific">Pseudomonas alkylphenolica</name>
    <dbReference type="NCBI Taxonomy" id="237609"/>
    <lineage>
        <taxon>Bacteria</taxon>
        <taxon>Pseudomonadati</taxon>
        <taxon>Pseudomonadota</taxon>
        <taxon>Gammaproteobacteria</taxon>
        <taxon>Pseudomonadales</taxon>
        <taxon>Pseudomonadaceae</taxon>
        <taxon>Pseudomonas</taxon>
    </lineage>
</organism>
<protein>
    <submittedName>
        <fullName evidence="5">AraC family transcriptional regulator</fullName>
    </submittedName>
</protein>
<evidence type="ECO:0000256" key="1">
    <source>
        <dbReference type="ARBA" id="ARBA00023015"/>
    </source>
</evidence>
<keyword evidence="1" id="KW-0805">Transcription regulation</keyword>
<sequence length="348" mass="39228">MKRANTVAEKSIPLGALASLPVVLQEQGHDPWPLLARFGIDRQAFEQPMLPLPVFTHGRILEEAVQLSGCDHLGLLLGQRANLQNAGPLRFLVLNAPTVRDATESLIRYCGLWYRGLHLNLAQEQGYAGLRLSIDGNVPGAEQLLTAYLAAIVTIMELIVGRSWRPALVRIAYRKPASAGLYERFFRCPVWFGQSQHEVLFAQSLLDMRREGHDRQLDDFLRTHLSELKARESSDLAAQVTQVIEGLLLHGECSAEKVAEFFAVHRFTLYRHLSEQQTSFELLLEQTRKTLAARLLGDPSLPVAEVAIRLGYETQGNFTRAFKRWYACTPRDWRKAAAQPVLRTAKRL</sequence>
<dbReference type="GO" id="GO:0000976">
    <property type="term" value="F:transcription cis-regulatory region binding"/>
    <property type="evidence" value="ECO:0007669"/>
    <property type="project" value="TreeGrafter"/>
</dbReference>
<keyword evidence="3" id="KW-0804">Transcription</keyword>
<dbReference type="RefSeq" id="WP_128326514.1">
    <property type="nucleotide sequence ID" value="NZ_QJRG01000050.1"/>
</dbReference>
<keyword evidence="2" id="KW-0238">DNA-binding</keyword>
<dbReference type="Proteomes" id="UP000288983">
    <property type="component" value="Unassembled WGS sequence"/>
</dbReference>
<dbReference type="GO" id="GO:0005829">
    <property type="term" value="C:cytosol"/>
    <property type="evidence" value="ECO:0007669"/>
    <property type="project" value="TreeGrafter"/>
</dbReference>
<dbReference type="Gene3D" id="1.10.10.60">
    <property type="entry name" value="Homeodomain-like"/>
    <property type="match status" value="1"/>
</dbReference>
<evidence type="ECO:0000259" key="4">
    <source>
        <dbReference type="PROSITE" id="PS01124"/>
    </source>
</evidence>
<evidence type="ECO:0000313" key="6">
    <source>
        <dbReference type="Proteomes" id="UP000288983"/>
    </source>
</evidence>
<dbReference type="SMART" id="SM00342">
    <property type="entry name" value="HTH_ARAC"/>
    <property type="match status" value="1"/>
</dbReference>
<dbReference type="AlphaFoldDB" id="A0A443ZEG7"/>
<dbReference type="PANTHER" id="PTHR47894:SF4">
    <property type="entry name" value="HTH-TYPE TRANSCRIPTIONAL REGULATOR GADX"/>
    <property type="match status" value="1"/>
</dbReference>
<evidence type="ECO:0000256" key="2">
    <source>
        <dbReference type="ARBA" id="ARBA00023125"/>
    </source>
</evidence>
<dbReference type="InterPro" id="IPR009057">
    <property type="entry name" value="Homeodomain-like_sf"/>
</dbReference>
<reference evidence="5 6" key="1">
    <citation type="submission" date="2018-06" db="EMBL/GenBank/DDBJ databases">
        <title>Bacteria isolated from soil of Wuhan.</title>
        <authorList>
            <person name="Wei X."/>
            <person name="Chunhua H."/>
        </authorList>
    </citation>
    <scope>NUCLEOTIDE SEQUENCE [LARGE SCALE GENOMIC DNA]</scope>
    <source>
        <strain evidence="6">xwS2</strain>
    </source>
</reference>
<dbReference type="InterPro" id="IPR032687">
    <property type="entry name" value="AraC-type_N"/>
</dbReference>
<dbReference type="OrthoDB" id="5740883at2"/>
<dbReference type="PRINTS" id="PR00032">
    <property type="entry name" value="HTHARAC"/>
</dbReference>